<gene>
    <name evidence="11" type="ORF">bcere0026_20780</name>
</gene>
<name>C2XTQ8_BACMY</name>
<dbReference type="PANTHER" id="PTHR43840">
    <property type="entry name" value="MITOCHONDRIAL METAL TRANSPORTER 1-RELATED"/>
    <property type="match status" value="1"/>
</dbReference>
<dbReference type="AlphaFoldDB" id="C2XTQ8"/>
<evidence type="ECO:0000256" key="5">
    <source>
        <dbReference type="ARBA" id="ARBA00022692"/>
    </source>
</evidence>
<feature type="transmembrane region" description="Helical" evidence="8">
    <location>
        <begin position="61"/>
        <end position="77"/>
    </location>
</feature>
<evidence type="ECO:0000256" key="1">
    <source>
        <dbReference type="ARBA" id="ARBA00004651"/>
    </source>
</evidence>
<comment type="similarity">
    <text evidence="2">Belongs to the cation diffusion facilitator (CDF) transporter (TC 2.A.4) family.</text>
</comment>
<dbReference type="Pfam" id="PF16916">
    <property type="entry name" value="ZT_dimer"/>
    <property type="match status" value="1"/>
</dbReference>
<reference evidence="11" key="1">
    <citation type="journal article" date="2012" name="Genome Res.">
        <title>Genomic characterization of the Bacillus cereus sensu lato species: Backdrop to the evolution of Bacillus anthracis.</title>
        <authorList>
            <person name="Zwick M.E."/>
            <person name="Joseph S.J."/>
            <person name="Didelot X."/>
            <person name="Chen P.E."/>
            <person name="Bishop-Lilly K.A."/>
            <person name="Stewart A.C."/>
            <person name="Willner K."/>
            <person name="Nolan N."/>
            <person name="Lentz S."/>
            <person name="Thomason M.K."/>
            <person name="Sozhamannan S."/>
            <person name="Mateczun A.J."/>
            <person name="Du L."/>
            <person name="Read T.D."/>
        </authorList>
    </citation>
    <scope>NUCLEOTIDE SEQUENCE [LARGE SCALE GENOMIC DNA]</scope>
    <source>
        <strain evidence="11">AH603</strain>
    </source>
</reference>
<dbReference type="Gene3D" id="3.30.70.1350">
    <property type="entry name" value="Cation efflux protein, cytoplasmic domain"/>
    <property type="match status" value="1"/>
</dbReference>
<dbReference type="NCBIfam" id="TIGR01297">
    <property type="entry name" value="CDF"/>
    <property type="match status" value="1"/>
</dbReference>
<evidence type="ECO:0000256" key="8">
    <source>
        <dbReference type="SAM" id="Phobius"/>
    </source>
</evidence>
<dbReference type="InterPro" id="IPR050291">
    <property type="entry name" value="CDF_Transporter"/>
</dbReference>
<dbReference type="InterPro" id="IPR002524">
    <property type="entry name" value="Cation_efflux"/>
</dbReference>
<dbReference type="Gene3D" id="1.20.1510.10">
    <property type="entry name" value="Cation efflux protein transmembrane domain"/>
    <property type="match status" value="1"/>
</dbReference>
<evidence type="ECO:0000256" key="7">
    <source>
        <dbReference type="ARBA" id="ARBA00023136"/>
    </source>
</evidence>
<evidence type="ECO:0000256" key="4">
    <source>
        <dbReference type="ARBA" id="ARBA00022475"/>
    </source>
</evidence>
<dbReference type="Pfam" id="PF01545">
    <property type="entry name" value="Cation_efflux"/>
    <property type="match status" value="1"/>
</dbReference>
<keyword evidence="5 8" id="KW-0812">Transmembrane</keyword>
<keyword evidence="3" id="KW-0813">Transport</keyword>
<dbReference type="FunFam" id="1.20.1510.10:FF:000006">
    <property type="entry name" value="Divalent cation efflux transporter"/>
    <property type="match status" value="1"/>
</dbReference>
<dbReference type="PANTHER" id="PTHR43840:SF50">
    <property type="entry name" value="MANGANESE EFFLUX SYSTEM PROTEIN MNES"/>
    <property type="match status" value="1"/>
</dbReference>
<evidence type="ECO:0000256" key="3">
    <source>
        <dbReference type="ARBA" id="ARBA00022448"/>
    </source>
</evidence>
<comment type="caution">
    <text evidence="11">The sequence shown here is derived from an EMBL/GenBank/DDBJ whole genome shotgun (WGS) entry which is preliminary data.</text>
</comment>
<evidence type="ECO:0000256" key="6">
    <source>
        <dbReference type="ARBA" id="ARBA00022989"/>
    </source>
</evidence>
<dbReference type="Proteomes" id="UP000001753">
    <property type="component" value="Chromosome"/>
</dbReference>
<sequence>MYRKKFLVERRVIKMDSLSHKEADKGAIVSIIAYIFLSSMKIIISYITLSSALRADGLNNLTDIGASLAILIGLKISRKPRDPDHPYGHSRAEQIASLVASFIMATVGLEVVISAIQSFLNPKQAAPNVLAAWVALFSAVVMYFVYKYTKKIAIQTKSKSLEAAAKDNLSDALVSIGTVIGIVGSQFKMPILDPIAALIVGLIICKTAWEIFVEASHMLTDGIDPEKMDEYADAIGHISGVEHIVDIRARMYGNQTYVDITIEVDARMDVSESHCITDSIEDMLRKKFGIYHAHIHVEPMQKEPIMT</sequence>
<protein>
    <submittedName>
        <fullName evidence="11">Uncharacterized transporter</fullName>
    </submittedName>
</protein>
<dbReference type="InterPro" id="IPR036837">
    <property type="entry name" value="Cation_efflux_CTD_sf"/>
</dbReference>
<feature type="domain" description="Cation efflux protein cytoplasmic" evidence="10">
    <location>
        <begin position="224"/>
        <end position="299"/>
    </location>
</feature>
<evidence type="ECO:0000256" key="2">
    <source>
        <dbReference type="ARBA" id="ARBA00008114"/>
    </source>
</evidence>
<evidence type="ECO:0000313" key="11">
    <source>
        <dbReference type="EMBL" id="EEL70988.1"/>
    </source>
</evidence>
<keyword evidence="6 8" id="KW-1133">Transmembrane helix</keyword>
<feature type="transmembrane region" description="Helical" evidence="8">
    <location>
        <begin position="27"/>
        <end position="49"/>
    </location>
</feature>
<feature type="transmembrane region" description="Helical" evidence="8">
    <location>
        <begin position="126"/>
        <end position="146"/>
    </location>
</feature>
<keyword evidence="7 8" id="KW-0472">Membrane</keyword>
<evidence type="ECO:0000259" key="10">
    <source>
        <dbReference type="Pfam" id="PF16916"/>
    </source>
</evidence>
<dbReference type="InterPro" id="IPR027470">
    <property type="entry name" value="Cation_efflux_CTD"/>
</dbReference>
<comment type="subcellular location">
    <subcellularLocation>
        <location evidence="1">Cell membrane</location>
        <topology evidence="1">Multi-pass membrane protein</topology>
    </subcellularLocation>
</comment>
<proteinExistence type="inferred from homology"/>
<evidence type="ECO:0000259" key="9">
    <source>
        <dbReference type="Pfam" id="PF01545"/>
    </source>
</evidence>
<dbReference type="GO" id="GO:0008324">
    <property type="term" value="F:monoatomic cation transmembrane transporter activity"/>
    <property type="evidence" value="ECO:0007669"/>
    <property type="project" value="InterPro"/>
</dbReference>
<feature type="domain" description="Cation efflux protein transmembrane" evidence="9">
    <location>
        <begin position="28"/>
        <end position="219"/>
    </location>
</feature>
<dbReference type="FunFam" id="3.30.70.1350:FF:000006">
    <property type="entry name" value="Cation transporter"/>
    <property type="match status" value="1"/>
</dbReference>
<dbReference type="SUPFAM" id="SSF161111">
    <property type="entry name" value="Cation efflux protein transmembrane domain-like"/>
    <property type="match status" value="1"/>
</dbReference>
<dbReference type="GO" id="GO:0005886">
    <property type="term" value="C:plasma membrane"/>
    <property type="evidence" value="ECO:0007669"/>
    <property type="project" value="UniProtKB-SubCell"/>
</dbReference>
<keyword evidence="4" id="KW-1003">Cell membrane</keyword>
<dbReference type="InterPro" id="IPR058533">
    <property type="entry name" value="Cation_efflux_TM"/>
</dbReference>
<dbReference type="SUPFAM" id="SSF160240">
    <property type="entry name" value="Cation efflux protein cytoplasmic domain-like"/>
    <property type="match status" value="1"/>
</dbReference>
<accession>C2XTQ8</accession>
<organism evidence="11">
    <name type="scientific">Bacillus mycoides</name>
    <dbReference type="NCBI Taxonomy" id="1405"/>
    <lineage>
        <taxon>Bacteria</taxon>
        <taxon>Bacillati</taxon>
        <taxon>Bacillota</taxon>
        <taxon>Bacilli</taxon>
        <taxon>Bacillales</taxon>
        <taxon>Bacillaceae</taxon>
        <taxon>Bacillus</taxon>
        <taxon>Bacillus cereus group</taxon>
    </lineage>
</organism>
<dbReference type="HOGENOM" id="CLU_013430_3_5_9"/>
<feature type="transmembrane region" description="Helical" evidence="8">
    <location>
        <begin position="98"/>
        <end position="120"/>
    </location>
</feature>
<dbReference type="InterPro" id="IPR027469">
    <property type="entry name" value="Cation_efflux_TMD_sf"/>
</dbReference>
<dbReference type="EMBL" id="ACMP01000064">
    <property type="protein sequence ID" value="EEL70988.1"/>
    <property type="molecule type" value="Genomic_DNA"/>
</dbReference>